<protein>
    <submittedName>
        <fullName evidence="1">Uncharacterized protein</fullName>
    </submittedName>
</protein>
<evidence type="ECO:0000313" key="1">
    <source>
        <dbReference type="EMBL" id="CAJ60708.1"/>
    </source>
</evidence>
<sequence>MISESSNLLTEWRNLMRSSFRVAHRVGLRRLTAGVVSGGVLAATMVGVGVSPASAVANPLAYEQYAYGTSVALGGTVTSGPTFPAGISCTTLPNQGSSAGGVVNIPGVITAAAVFQSATTAEAGPNNNQVAVTRSTVANASILGGVVGLSGLAVTSTAVNTGTVIASAGAVSLGSLTVRGLPIPLGAIGPNTVIAIPDIGTITLNQQTVAANGIRTIGARVQILAGPNAGLDIALGYTQSRFLPKPPVFVTGVAYSNLIAAGPLSVSPLIAQSAPCNGGSTTANLAGINLPGILNTGVITASGAAVLGNPTLAATKITLANINILSGLITASSITSQANASKGNGQPAVIDATGTQFVGLSIAGVPIPANVAPNTFIPLPGVGYVVLNRQIQTANALEVRAVEVVIQVAGVLPVGAVIRLGVASINASDNGATALSAPINGYDTLELSAPHAGDLCGGVADPAKCLGVSDTL</sequence>
<accession>Q0RP26</accession>
<evidence type="ECO:0000313" key="2">
    <source>
        <dbReference type="Proteomes" id="UP000000657"/>
    </source>
</evidence>
<reference evidence="1 2" key="1">
    <citation type="journal article" date="2007" name="Genome Res.">
        <title>Genome characteristics of facultatively symbiotic Frankia sp. strains reflect host range and host plant biogeography.</title>
        <authorList>
            <person name="Normand P."/>
            <person name="Lapierre P."/>
            <person name="Tisa L.S."/>
            <person name="Gogarten J.P."/>
            <person name="Alloisio N."/>
            <person name="Bagnarol E."/>
            <person name="Bassi C.A."/>
            <person name="Berry A.M."/>
            <person name="Bickhart D.M."/>
            <person name="Choisne N."/>
            <person name="Couloux A."/>
            <person name="Cournoyer B."/>
            <person name="Cruveiller S."/>
            <person name="Daubin V."/>
            <person name="Demange N."/>
            <person name="Francino M.P."/>
            <person name="Goltsman E."/>
            <person name="Huang Y."/>
            <person name="Kopp O.R."/>
            <person name="Labarre L."/>
            <person name="Lapidus A."/>
            <person name="Lavire C."/>
            <person name="Marechal J."/>
            <person name="Martinez M."/>
            <person name="Mastronunzio J.E."/>
            <person name="Mullin B.C."/>
            <person name="Niemann J."/>
            <person name="Pujic P."/>
            <person name="Rawnsley T."/>
            <person name="Rouy Z."/>
            <person name="Schenowitz C."/>
            <person name="Sellstedt A."/>
            <person name="Tavares F."/>
            <person name="Tomkins J.P."/>
            <person name="Vallenet D."/>
            <person name="Valverde C."/>
            <person name="Wall L.G."/>
            <person name="Wang Y."/>
            <person name="Medigue C."/>
            <person name="Benson D.R."/>
        </authorList>
    </citation>
    <scope>NUCLEOTIDE SEQUENCE [LARGE SCALE GENOMIC DNA]</scope>
    <source>
        <strain evidence="2">DSM 45986 / CECT 9034 / ACN14a</strain>
    </source>
</reference>
<organism evidence="1 2">
    <name type="scientific">Frankia alni (strain DSM 45986 / CECT 9034 / ACN14a)</name>
    <dbReference type="NCBI Taxonomy" id="326424"/>
    <lineage>
        <taxon>Bacteria</taxon>
        <taxon>Bacillati</taxon>
        <taxon>Actinomycetota</taxon>
        <taxon>Actinomycetes</taxon>
        <taxon>Frankiales</taxon>
        <taxon>Frankiaceae</taxon>
        <taxon>Frankia</taxon>
    </lineage>
</organism>
<dbReference type="STRING" id="326424.FRAAL2059"/>
<gene>
    <name evidence="1" type="ordered locus">FRAAL2059</name>
</gene>
<dbReference type="EMBL" id="CT573213">
    <property type="protein sequence ID" value="CAJ60708.1"/>
    <property type="molecule type" value="Genomic_DNA"/>
</dbReference>
<dbReference type="KEGG" id="fal:FRAAL2059"/>
<keyword evidence="2" id="KW-1185">Reference proteome</keyword>
<name>Q0RP26_FRAAA</name>
<dbReference type="eggNOG" id="ENOG50338V6">
    <property type="taxonomic scope" value="Bacteria"/>
</dbReference>
<dbReference type="AlphaFoldDB" id="Q0RP26"/>
<dbReference type="NCBIfam" id="NF040603">
    <property type="entry name" value="choice_anch_P"/>
    <property type="match status" value="2"/>
</dbReference>
<dbReference type="Proteomes" id="UP000000657">
    <property type="component" value="Chromosome"/>
</dbReference>
<proteinExistence type="predicted"/>
<dbReference type="HOGENOM" id="CLU_599571_0_0_11"/>